<accession>A0ABU8MA62</accession>
<dbReference type="PIRSF" id="PIRSF000296">
    <property type="entry name" value="SrpA"/>
    <property type="match status" value="1"/>
</dbReference>
<comment type="caution">
    <text evidence="8">The sequence shown here is derived from an EMBL/GenBank/DDBJ whole genome shotgun (WGS) entry which is preliminary data.</text>
</comment>
<dbReference type="Proteomes" id="UP001369736">
    <property type="component" value="Unassembled WGS sequence"/>
</dbReference>
<evidence type="ECO:0000256" key="1">
    <source>
        <dbReference type="ARBA" id="ARBA00005329"/>
    </source>
</evidence>
<dbReference type="InterPro" id="IPR018028">
    <property type="entry name" value="Catalase"/>
</dbReference>
<evidence type="ECO:0000256" key="4">
    <source>
        <dbReference type="ARBA" id="ARBA00022723"/>
    </source>
</evidence>
<dbReference type="SMART" id="SM01060">
    <property type="entry name" value="Catalase"/>
    <property type="match status" value="1"/>
</dbReference>
<evidence type="ECO:0000256" key="6">
    <source>
        <dbReference type="ARBA" id="ARBA00023004"/>
    </source>
</evidence>
<comment type="similarity">
    <text evidence="1">Belongs to the catalase family.</text>
</comment>
<evidence type="ECO:0000256" key="2">
    <source>
        <dbReference type="ARBA" id="ARBA00022559"/>
    </source>
</evidence>
<dbReference type="EMBL" id="JBBEGM010000009">
    <property type="protein sequence ID" value="MEJ2863774.1"/>
    <property type="molecule type" value="Genomic_DNA"/>
</dbReference>
<dbReference type="RefSeq" id="WP_337705135.1">
    <property type="nucleotide sequence ID" value="NZ_JBBEGM010000009.1"/>
</dbReference>
<evidence type="ECO:0000313" key="8">
    <source>
        <dbReference type="EMBL" id="MEJ2863774.1"/>
    </source>
</evidence>
<name>A0ABU8MA62_9PSEU</name>
<evidence type="ECO:0000256" key="5">
    <source>
        <dbReference type="ARBA" id="ARBA00023002"/>
    </source>
</evidence>
<sequence length="302" mass="32492">MTGVQDDTELARELIDAVAVVMGSVPGHRVTHAKGIVLRGTFTATPRARELTRAAHMQGDPVPVTVRFSNGAGDPRCPDAAQNDPRGMAVKFALPDGSETDLVCQSWPVFPAGTPRAFLGLMRAQGAGPEATESFLAENPDIAEALEAIAALGDPPLAWGAMAFNSLVAYRLVNADGVGRYVRFRLEPEAGVASLPPEQQGSADDDYLMTGVLEQVPVRHRLLAQLAEDGDQTTDASKAWPAEREWVDLGVVEVTGPDTERERDGDVLVNDPMRVTDGIEPSDDPILHLRPLLYAESVRRRT</sequence>
<feature type="domain" description="Catalase core" evidence="7">
    <location>
        <begin position="2"/>
        <end position="298"/>
    </location>
</feature>
<organism evidence="8 9">
    <name type="scientific">Actinomycetospora flava</name>
    <dbReference type="NCBI Taxonomy" id="3129232"/>
    <lineage>
        <taxon>Bacteria</taxon>
        <taxon>Bacillati</taxon>
        <taxon>Actinomycetota</taxon>
        <taxon>Actinomycetes</taxon>
        <taxon>Pseudonocardiales</taxon>
        <taxon>Pseudonocardiaceae</taxon>
        <taxon>Actinomycetospora</taxon>
    </lineage>
</organism>
<dbReference type="Pfam" id="PF00199">
    <property type="entry name" value="Catalase"/>
    <property type="match status" value="1"/>
</dbReference>
<evidence type="ECO:0000256" key="3">
    <source>
        <dbReference type="ARBA" id="ARBA00022617"/>
    </source>
</evidence>
<proteinExistence type="inferred from homology"/>
<dbReference type="CDD" id="cd08153">
    <property type="entry name" value="srpA_like"/>
    <property type="match status" value="1"/>
</dbReference>
<dbReference type="GO" id="GO:0004601">
    <property type="term" value="F:peroxidase activity"/>
    <property type="evidence" value="ECO:0007669"/>
    <property type="project" value="UniProtKB-KW"/>
</dbReference>
<keyword evidence="5" id="KW-0560">Oxidoreductase</keyword>
<dbReference type="InterPro" id="IPR020835">
    <property type="entry name" value="Catalase_sf"/>
</dbReference>
<dbReference type="PANTHER" id="PTHR11465:SF9">
    <property type="entry name" value="CATALASE"/>
    <property type="match status" value="1"/>
</dbReference>
<dbReference type="Gene3D" id="1.20.1280.120">
    <property type="match status" value="1"/>
</dbReference>
<dbReference type="Gene3D" id="2.40.180.10">
    <property type="entry name" value="Catalase core domain"/>
    <property type="match status" value="1"/>
</dbReference>
<keyword evidence="3" id="KW-0349">Heme</keyword>
<keyword evidence="2 8" id="KW-0575">Peroxidase</keyword>
<dbReference type="InterPro" id="IPR024168">
    <property type="entry name" value="Catalase_SrpA-type_pred"/>
</dbReference>
<dbReference type="InterPro" id="IPR011614">
    <property type="entry name" value="Catalase_core"/>
</dbReference>
<dbReference type="PROSITE" id="PS51402">
    <property type="entry name" value="CATALASE_3"/>
    <property type="match status" value="1"/>
</dbReference>
<keyword evidence="4" id="KW-0479">Metal-binding</keyword>
<keyword evidence="9" id="KW-1185">Reference proteome</keyword>
<dbReference type="SUPFAM" id="SSF56634">
    <property type="entry name" value="Heme-dependent catalase-like"/>
    <property type="match status" value="1"/>
</dbReference>
<protein>
    <submittedName>
        <fullName evidence="8">Catalase family peroxidase</fullName>
    </submittedName>
</protein>
<reference evidence="8 9" key="1">
    <citation type="submission" date="2024-03" db="EMBL/GenBank/DDBJ databases">
        <title>Actinomycetospora sp. OC33-EN07, a novel actinomycete isolated from wild orchid (Aerides multiflora).</title>
        <authorList>
            <person name="Suriyachadkun C."/>
        </authorList>
    </citation>
    <scope>NUCLEOTIDE SEQUENCE [LARGE SCALE GENOMIC DNA]</scope>
    <source>
        <strain evidence="8 9">OC33-EN07</strain>
    </source>
</reference>
<keyword evidence="6" id="KW-0408">Iron</keyword>
<evidence type="ECO:0000313" key="9">
    <source>
        <dbReference type="Proteomes" id="UP001369736"/>
    </source>
</evidence>
<gene>
    <name evidence="8" type="ORF">WCD58_21635</name>
</gene>
<dbReference type="PANTHER" id="PTHR11465">
    <property type="entry name" value="CATALASE"/>
    <property type="match status" value="1"/>
</dbReference>
<evidence type="ECO:0000259" key="7">
    <source>
        <dbReference type="SMART" id="SM01060"/>
    </source>
</evidence>